<dbReference type="AlphaFoldDB" id="A0A239VP44"/>
<accession>A0A239VP44</accession>
<name>A0A239VP44_9MICO</name>
<dbReference type="RefSeq" id="WP_051277095.1">
    <property type="nucleotide sequence ID" value="NZ_LT906453.1"/>
</dbReference>
<gene>
    <name evidence="1" type="ORF">SAMEA4475696_01850</name>
</gene>
<evidence type="ECO:0000313" key="2">
    <source>
        <dbReference type="Proteomes" id="UP000242637"/>
    </source>
</evidence>
<protein>
    <recommendedName>
        <fullName evidence="3">EcsC protein family</fullName>
    </recommendedName>
</protein>
<dbReference type="OrthoDB" id="5244605at2"/>
<dbReference type="EMBL" id="LT906453">
    <property type="protein sequence ID" value="SNV23599.1"/>
    <property type="molecule type" value="Genomic_DNA"/>
</dbReference>
<organism evidence="1 2">
    <name type="scientific">Dermatophilus congolensis</name>
    <dbReference type="NCBI Taxonomy" id="1863"/>
    <lineage>
        <taxon>Bacteria</taxon>
        <taxon>Bacillati</taxon>
        <taxon>Actinomycetota</taxon>
        <taxon>Actinomycetes</taxon>
        <taxon>Micrococcales</taxon>
        <taxon>Dermatophilaceae</taxon>
        <taxon>Dermatophilus</taxon>
    </lineage>
</organism>
<dbReference type="STRING" id="1121387.GCA_000429885_00220"/>
<dbReference type="KEGG" id="dco:SAMEA4475696_1850"/>
<dbReference type="Proteomes" id="UP000242637">
    <property type="component" value="Chromosome 1"/>
</dbReference>
<proteinExistence type="predicted"/>
<evidence type="ECO:0000313" key="1">
    <source>
        <dbReference type="EMBL" id="SNV23599.1"/>
    </source>
</evidence>
<reference evidence="1 2" key="1">
    <citation type="submission" date="2017-06" db="EMBL/GenBank/DDBJ databases">
        <authorList>
            <consortium name="Pathogen Informatics"/>
        </authorList>
    </citation>
    <scope>NUCLEOTIDE SEQUENCE [LARGE SCALE GENOMIC DNA]</scope>
    <source>
        <strain evidence="1 2">NCTC13039</strain>
    </source>
</reference>
<sequence>MNLLQDKGRDSLIVKLVDSAVERYGGAADRRVAALRKKFPQASPAELVERLTTEYTRVTIGSGAGIGATAAIPGVGTAASLALSAGEVVSFIELTVRYVLTVAAIYGELPDNSEGRRALVVGVMLGESGVRAAQRAVGSSEKGWARQLGARLPSSRGGSSLGRTFITRFAVRKSAGIVGRALPFGVGAVLGGAANYAAGGAVVKGVRAAFGQAPRTWGPKAS</sequence>
<evidence type="ECO:0008006" key="3">
    <source>
        <dbReference type="Google" id="ProtNLM"/>
    </source>
</evidence>
<keyword evidence="2" id="KW-1185">Reference proteome</keyword>
<dbReference type="GeneID" id="63460043"/>